<evidence type="ECO:0000313" key="2">
    <source>
        <dbReference type="EMBL" id="MCT8972330.1"/>
    </source>
</evidence>
<accession>A0AAW5QWK1</accession>
<gene>
    <name evidence="2" type="ORF">MUB46_10725</name>
</gene>
<proteinExistence type="predicted"/>
<protein>
    <submittedName>
        <fullName evidence="2">Glutamine amidotransferase</fullName>
    </submittedName>
</protein>
<dbReference type="RefSeq" id="WP_261615894.1">
    <property type="nucleotide sequence ID" value="NZ_JALIDZ010000004.1"/>
</dbReference>
<dbReference type="SUPFAM" id="SSF52317">
    <property type="entry name" value="Class I glutamine amidotransferase-like"/>
    <property type="match status" value="1"/>
</dbReference>
<dbReference type="Gene3D" id="3.40.50.880">
    <property type="match status" value="1"/>
</dbReference>
<dbReference type="InterPro" id="IPR017926">
    <property type="entry name" value="GATASE"/>
</dbReference>
<dbReference type="Proteomes" id="UP001320898">
    <property type="component" value="Unassembled WGS sequence"/>
</dbReference>
<keyword evidence="2" id="KW-0315">Glutamine amidotransferase</keyword>
<organism evidence="2 3">
    <name type="scientific">Microbaculum marinisediminis</name>
    <dbReference type="NCBI Taxonomy" id="2931392"/>
    <lineage>
        <taxon>Bacteria</taxon>
        <taxon>Pseudomonadati</taxon>
        <taxon>Pseudomonadota</taxon>
        <taxon>Alphaproteobacteria</taxon>
        <taxon>Hyphomicrobiales</taxon>
        <taxon>Tepidamorphaceae</taxon>
        <taxon>Microbaculum</taxon>
    </lineage>
</organism>
<dbReference type="NCBIfam" id="NF005072">
    <property type="entry name" value="PRK06490.1"/>
    <property type="match status" value="1"/>
</dbReference>
<keyword evidence="3" id="KW-1185">Reference proteome</keyword>
<reference evidence="2 3" key="1">
    <citation type="submission" date="2022-04" db="EMBL/GenBank/DDBJ databases">
        <authorList>
            <person name="Ye Y.-Q."/>
            <person name="Du Z.-J."/>
        </authorList>
    </citation>
    <scope>NUCLEOTIDE SEQUENCE [LARGE SCALE GENOMIC DNA]</scope>
    <source>
        <strain evidence="2 3">A6E488</strain>
    </source>
</reference>
<dbReference type="CDD" id="cd01741">
    <property type="entry name" value="GATase1_1"/>
    <property type="match status" value="1"/>
</dbReference>
<dbReference type="PROSITE" id="PS51273">
    <property type="entry name" value="GATASE_TYPE_1"/>
    <property type="match status" value="1"/>
</dbReference>
<dbReference type="PANTHER" id="PTHR42695">
    <property type="entry name" value="GLUTAMINE AMIDOTRANSFERASE YLR126C-RELATED"/>
    <property type="match status" value="1"/>
</dbReference>
<dbReference type="PANTHER" id="PTHR42695:SF5">
    <property type="entry name" value="GLUTAMINE AMIDOTRANSFERASE YLR126C-RELATED"/>
    <property type="match status" value="1"/>
</dbReference>
<feature type="domain" description="Glutamine amidotransferase" evidence="1">
    <location>
        <begin position="21"/>
        <end position="178"/>
    </location>
</feature>
<dbReference type="Pfam" id="PF00117">
    <property type="entry name" value="GATase"/>
    <property type="match status" value="1"/>
</dbReference>
<dbReference type="EMBL" id="JALIDZ010000004">
    <property type="protein sequence ID" value="MCT8972330.1"/>
    <property type="molecule type" value="Genomic_DNA"/>
</dbReference>
<comment type="caution">
    <text evidence="2">The sequence shown here is derived from an EMBL/GenBank/DDBJ whole genome shotgun (WGS) entry which is preliminary data.</text>
</comment>
<name>A0AAW5QWK1_9HYPH</name>
<dbReference type="AlphaFoldDB" id="A0AAW5QWK1"/>
<dbReference type="InterPro" id="IPR029062">
    <property type="entry name" value="Class_I_gatase-like"/>
</dbReference>
<sequence length="238" mass="27021">MPQPILIVLHQEGSTPGRIGQALQRRGYELDIRRPVLGEPLPTTLRAHAGAVIFGGPQSANDEHDYIRREIDWINVPLKENAPFLGVCLGAQQMVKTLGGQVRPHPEGCAEVGYYPLRATESGRRMMDWPGMVYQWHREGFDVPKEAELLASGDMFENQAFRVGTCAFGVQFHAELTLAMMHRWTVRGAARMDMPGAQRRRDHFEGRSVFDPDIRRWLEDFLDLWLRADPRRHAQAAG</sequence>
<evidence type="ECO:0000313" key="3">
    <source>
        <dbReference type="Proteomes" id="UP001320898"/>
    </source>
</evidence>
<dbReference type="InterPro" id="IPR044992">
    <property type="entry name" value="ChyE-like"/>
</dbReference>
<dbReference type="GO" id="GO:0005829">
    <property type="term" value="C:cytosol"/>
    <property type="evidence" value="ECO:0007669"/>
    <property type="project" value="TreeGrafter"/>
</dbReference>
<evidence type="ECO:0000259" key="1">
    <source>
        <dbReference type="Pfam" id="PF00117"/>
    </source>
</evidence>